<evidence type="ECO:0000313" key="2">
    <source>
        <dbReference type="EMBL" id="CAL4787881.1"/>
    </source>
</evidence>
<proteinExistence type="predicted"/>
<reference evidence="1" key="1">
    <citation type="submission" date="2022-10" db="EMBL/GenBank/DDBJ databases">
        <authorList>
            <person name="Chen Y."/>
            <person name="Dougan E. K."/>
            <person name="Chan C."/>
            <person name="Rhodes N."/>
            <person name="Thang M."/>
        </authorList>
    </citation>
    <scope>NUCLEOTIDE SEQUENCE</scope>
</reference>
<evidence type="ECO:0000313" key="1">
    <source>
        <dbReference type="EMBL" id="CAI4000569.1"/>
    </source>
</evidence>
<protein>
    <submittedName>
        <fullName evidence="1">Uncharacterized protein</fullName>
    </submittedName>
</protein>
<gene>
    <name evidence="1" type="ORF">C1SCF055_LOCUS26678</name>
</gene>
<organism evidence="1">
    <name type="scientific">Cladocopium goreaui</name>
    <dbReference type="NCBI Taxonomy" id="2562237"/>
    <lineage>
        <taxon>Eukaryota</taxon>
        <taxon>Sar</taxon>
        <taxon>Alveolata</taxon>
        <taxon>Dinophyceae</taxon>
        <taxon>Suessiales</taxon>
        <taxon>Symbiodiniaceae</taxon>
        <taxon>Cladocopium</taxon>
    </lineage>
</organism>
<accession>A0A9P1CZE3</accession>
<evidence type="ECO:0000313" key="3">
    <source>
        <dbReference type="Proteomes" id="UP001152797"/>
    </source>
</evidence>
<dbReference type="Proteomes" id="UP001152797">
    <property type="component" value="Unassembled WGS sequence"/>
</dbReference>
<name>A0A9P1CZE3_9DINO</name>
<dbReference type="AlphaFoldDB" id="A0A9P1CZE3"/>
<comment type="caution">
    <text evidence="1">The sequence shown here is derived from an EMBL/GenBank/DDBJ whole genome shotgun (WGS) entry which is preliminary data.</text>
</comment>
<reference evidence="2 3" key="2">
    <citation type="submission" date="2024-05" db="EMBL/GenBank/DDBJ databases">
        <authorList>
            <person name="Chen Y."/>
            <person name="Shah S."/>
            <person name="Dougan E. K."/>
            <person name="Thang M."/>
            <person name="Chan C."/>
        </authorList>
    </citation>
    <scope>NUCLEOTIDE SEQUENCE [LARGE SCALE GENOMIC DNA]</scope>
</reference>
<dbReference type="EMBL" id="CAMXCT010002802">
    <property type="protein sequence ID" value="CAI4000569.1"/>
    <property type="molecule type" value="Genomic_DNA"/>
</dbReference>
<sequence length="511" mass="55407">MGKFKVGRFIGKVMSVAVPLVRVVTATTPIGALMQASLAVIQVAKIKNSHLALLVLNFAAPGLNSGMLSQRLAASIPGLVGTFNPRAGAALQLLLQGPNQSQSFLQVAESAAENAAQLMILVDQRELAAVLGNISAAAGGYCEVTELLNIPDMFAGIMQANPSDLTMDLIFGAPHSGPGFASEHRGPVLPDRPSFAGPAQHELLGGPVSGELGRVPTFDSRDNIAGSQGIFAPRQPLIGRSHLPNESLAHGTWSPVPDLMRLQGGNFVEPRPHLQTSSSLTHRCPNSVGEYTEYMGPILPDPRLAAQHGSEFMASPVNVERRAQQMHQVPERAGVPRRAQVLGGDATVERVYWLRSKLKQVIPRVGYVSHGGLLLQSRTADGRMHYHVLEYMGDGKVYCVPLASGVHPLSVKVEPYNDWAPHWPAGVAYEKQRHGWSITEANRTSVTGLKERMEFLMSARRYDVLEWNCHMAAHRILQSLGIDVPETYEKFWQGILAGFHTMGRADCLFGD</sequence>
<keyword evidence="3" id="KW-1185">Reference proteome</keyword>
<dbReference type="EMBL" id="CAMXCT030002802">
    <property type="protein sequence ID" value="CAL4787881.1"/>
    <property type="molecule type" value="Genomic_DNA"/>
</dbReference>
<dbReference type="EMBL" id="CAMXCT020002802">
    <property type="protein sequence ID" value="CAL1153944.1"/>
    <property type="molecule type" value="Genomic_DNA"/>
</dbReference>